<evidence type="ECO:0000313" key="7">
    <source>
        <dbReference type="Proteomes" id="UP000053413"/>
    </source>
</evidence>
<dbReference type="GO" id="GO:0016746">
    <property type="term" value="F:acyltransferase activity"/>
    <property type="evidence" value="ECO:0007669"/>
    <property type="project" value="UniProtKB-KW"/>
</dbReference>
<dbReference type="RefSeq" id="WP_059146130.1">
    <property type="nucleotide sequence ID" value="NZ_LLZJ01000343.1"/>
</dbReference>
<name>A0A0X3W174_STRVO</name>
<evidence type="ECO:0000256" key="2">
    <source>
        <dbReference type="ARBA" id="ARBA00022516"/>
    </source>
</evidence>
<dbReference type="InterPro" id="IPR052351">
    <property type="entry name" value="Ornithine_N-alpha-AT"/>
</dbReference>
<evidence type="ECO:0000256" key="3">
    <source>
        <dbReference type="ARBA" id="ARBA00022679"/>
    </source>
</evidence>
<reference evidence="7" key="1">
    <citation type="submission" date="2015-10" db="EMBL/GenBank/DDBJ databases">
        <authorList>
            <person name="Ju K.-S."/>
            <person name="Doroghazi J.R."/>
            <person name="Metcalf W.W."/>
        </authorList>
    </citation>
    <scope>NUCLEOTIDE SEQUENCE [LARGE SCALE GENOMIC DNA]</scope>
    <source>
        <strain evidence="7">NRRL F-8817</strain>
    </source>
</reference>
<comment type="caution">
    <text evidence="6">The sequence shown here is derived from an EMBL/GenBank/DDBJ whole genome shotgun (WGS) entry which is preliminary data.</text>
</comment>
<keyword evidence="5" id="KW-0012">Acyltransferase</keyword>
<keyword evidence="3" id="KW-0808">Transferase</keyword>
<dbReference type="PANTHER" id="PTHR37323:SF1">
    <property type="entry name" value="L-ORNITHINE N(ALPHA)-ACYLTRANSFERASE"/>
    <property type="match status" value="1"/>
</dbReference>
<proteinExistence type="predicted"/>
<evidence type="ECO:0000256" key="4">
    <source>
        <dbReference type="ARBA" id="ARBA00023098"/>
    </source>
</evidence>
<dbReference type="InterPro" id="IPR016181">
    <property type="entry name" value="Acyl_CoA_acyltransferase"/>
</dbReference>
<dbReference type="Proteomes" id="UP000053413">
    <property type="component" value="Unassembled WGS sequence"/>
</dbReference>
<organism evidence="6 7">
    <name type="scientific">Streptomyces violaceusniger</name>
    <dbReference type="NCBI Taxonomy" id="68280"/>
    <lineage>
        <taxon>Bacteria</taxon>
        <taxon>Bacillati</taxon>
        <taxon>Actinomycetota</taxon>
        <taxon>Actinomycetes</taxon>
        <taxon>Kitasatosporales</taxon>
        <taxon>Streptomycetaceae</taxon>
        <taxon>Streptomyces</taxon>
        <taxon>Streptomyces violaceusniger group</taxon>
    </lineage>
</organism>
<evidence type="ECO:0000313" key="6">
    <source>
        <dbReference type="EMBL" id="KUL50678.1"/>
    </source>
</evidence>
<dbReference type="PANTHER" id="PTHR37323">
    <property type="entry name" value="GCN5-RELATED N-ACETYLTRANSFERASE"/>
    <property type="match status" value="1"/>
</dbReference>
<evidence type="ECO:0008006" key="8">
    <source>
        <dbReference type="Google" id="ProtNLM"/>
    </source>
</evidence>
<dbReference type="SUPFAM" id="SSF55729">
    <property type="entry name" value="Acyl-CoA N-acyltransferases (Nat)"/>
    <property type="match status" value="1"/>
</dbReference>
<gene>
    <name evidence="6" type="ORF">ADL28_25825</name>
</gene>
<dbReference type="Pfam" id="PF13444">
    <property type="entry name" value="Acetyltransf_5"/>
    <property type="match status" value="1"/>
</dbReference>
<comment type="pathway">
    <text evidence="1">Lipid metabolism.</text>
</comment>
<dbReference type="EMBL" id="LLZJ01000343">
    <property type="protein sequence ID" value="KUL50678.1"/>
    <property type="molecule type" value="Genomic_DNA"/>
</dbReference>
<dbReference type="AlphaFoldDB" id="A0A0X3W174"/>
<dbReference type="GO" id="GO:0006629">
    <property type="term" value="P:lipid metabolic process"/>
    <property type="evidence" value="ECO:0007669"/>
    <property type="project" value="UniProtKB-KW"/>
</dbReference>
<dbReference type="OrthoDB" id="9787072at2"/>
<accession>A0A0X3W174</accession>
<keyword evidence="2" id="KW-0444">Lipid biosynthesis</keyword>
<evidence type="ECO:0000256" key="5">
    <source>
        <dbReference type="ARBA" id="ARBA00023315"/>
    </source>
</evidence>
<protein>
    <recommendedName>
        <fullName evidence="8">GNAT family N-acetyltransferase</fullName>
    </recommendedName>
</protein>
<sequence length="252" mass="27893">MSVLTTSSTTAPTSSYVTSIAHTQEQIHAAQRLRYQVFGEERGGRLDAAVDGRDVDEFDDVMDHLIVTDTATGTVVGTYRLLPPGRSERLYSDTEFDLRGLPTEVRSSMVETGRACVHADHRTGAVINLMWAGLARYVLLSGHRYLAGCASVPLAEGEGAAANAWLLGTTKHAAPAEMRVHPLDPWIPSRPLDGEPSYADLPPLLRGYLRVGAWMCGSPQYDRAFNDADFFVLLDTERMNDRYRRYFLGESR</sequence>
<dbReference type="Gene3D" id="3.40.630.30">
    <property type="match status" value="1"/>
</dbReference>
<evidence type="ECO:0000256" key="1">
    <source>
        <dbReference type="ARBA" id="ARBA00005189"/>
    </source>
</evidence>
<keyword evidence="4" id="KW-0443">Lipid metabolism</keyword>